<comment type="similarity">
    <text evidence="7">Belongs to the class-II pyridoxal-phosphate-dependent aminotransferase family. Histidinol-phosphate aminotransferase subfamily.</text>
</comment>
<dbReference type="EC" id="2.6.1.9" evidence="7"/>
<feature type="domain" description="Aminotransferase class I/classII large" evidence="8">
    <location>
        <begin position="29"/>
        <end position="347"/>
    </location>
</feature>
<protein>
    <recommendedName>
        <fullName evidence="7">Histidinol-phosphate aminotransferase</fullName>
        <ecNumber evidence="7">2.6.1.9</ecNumber>
    </recommendedName>
    <alternativeName>
        <fullName evidence="7">Imidazole acetol-phosphate transaminase</fullName>
    </alternativeName>
</protein>
<dbReference type="Gene3D" id="3.40.640.10">
    <property type="entry name" value="Type I PLP-dependent aspartate aminotransferase-like (Major domain)"/>
    <property type="match status" value="1"/>
</dbReference>
<keyword evidence="4 7" id="KW-0808">Transferase</keyword>
<gene>
    <name evidence="7 9" type="primary">hisC</name>
    <name evidence="9" type="ORF">ABC765_03445</name>
</gene>
<dbReference type="AlphaFoldDB" id="A0AAU7C4W5"/>
<comment type="catalytic activity">
    <reaction evidence="7">
        <text>L-histidinol phosphate + 2-oxoglutarate = 3-(imidazol-4-yl)-2-oxopropyl phosphate + L-glutamate</text>
        <dbReference type="Rhea" id="RHEA:23744"/>
        <dbReference type="ChEBI" id="CHEBI:16810"/>
        <dbReference type="ChEBI" id="CHEBI:29985"/>
        <dbReference type="ChEBI" id="CHEBI:57766"/>
        <dbReference type="ChEBI" id="CHEBI:57980"/>
        <dbReference type="EC" id="2.6.1.9"/>
    </reaction>
</comment>
<proteinExistence type="inferred from homology"/>
<evidence type="ECO:0000256" key="1">
    <source>
        <dbReference type="ARBA" id="ARBA00001933"/>
    </source>
</evidence>
<dbReference type="CDD" id="cd00609">
    <property type="entry name" value="AAT_like"/>
    <property type="match status" value="1"/>
</dbReference>
<reference evidence="9" key="1">
    <citation type="submission" date="2024-04" db="EMBL/GenBank/DDBJ databases">
        <title>Limosilactobacillus allomucosae sp. nov., a novel species isolated from wild boar faecal samples as a potential probiotics for domestic pigs.</title>
        <authorList>
            <person name="Chen B."/>
        </authorList>
    </citation>
    <scope>NUCLEOTIDE SEQUENCE</scope>
    <source>
        <strain evidence="9">WILCCON 0051</strain>
    </source>
</reference>
<dbReference type="InterPro" id="IPR015424">
    <property type="entry name" value="PyrdxlP-dep_Trfase"/>
</dbReference>
<feature type="modified residue" description="N6-(pyridoxal phosphate)lysine" evidence="7">
    <location>
        <position position="224"/>
    </location>
</feature>
<keyword evidence="3 7" id="KW-0032">Aminotransferase</keyword>
<dbReference type="SUPFAM" id="SSF53383">
    <property type="entry name" value="PLP-dependent transferases"/>
    <property type="match status" value="1"/>
</dbReference>
<dbReference type="InterPro" id="IPR005861">
    <property type="entry name" value="HisP_aminotrans"/>
</dbReference>
<dbReference type="PANTHER" id="PTHR43643">
    <property type="entry name" value="HISTIDINOL-PHOSPHATE AMINOTRANSFERASE 2"/>
    <property type="match status" value="1"/>
</dbReference>
<evidence type="ECO:0000313" key="9">
    <source>
        <dbReference type="EMBL" id="XBG96169.1"/>
    </source>
</evidence>
<comment type="subunit">
    <text evidence="2 7">Homodimer.</text>
</comment>
<evidence type="ECO:0000256" key="5">
    <source>
        <dbReference type="ARBA" id="ARBA00022898"/>
    </source>
</evidence>
<dbReference type="KEGG" id="lalo:ABC765_03445"/>
<dbReference type="InterPro" id="IPR004839">
    <property type="entry name" value="Aminotransferase_I/II_large"/>
</dbReference>
<comment type="pathway">
    <text evidence="7">Amino-acid biosynthesis; L-histidine biosynthesis; L-histidine from 5-phospho-alpha-D-ribose 1-diphosphate: step 7/9.</text>
</comment>
<dbReference type="InterPro" id="IPR015421">
    <property type="entry name" value="PyrdxlP-dep_Trfase_major"/>
</dbReference>
<accession>A0AAU7C4W5</accession>
<evidence type="ECO:0000256" key="3">
    <source>
        <dbReference type="ARBA" id="ARBA00022576"/>
    </source>
</evidence>
<dbReference type="GO" id="GO:0000105">
    <property type="term" value="P:L-histidine biosynthetic process"/>
    <property type="evidence" value="ECO:0007669"/>
    <property type="project" value="UniProtKB-UniRule"/>
</dbReference>
<dbReference type="PANTHER" id="PTHR43643:SF3">
    <property type="entry name" value="HISTIDINOL-PHOSPHATE AMINOTRANSFERASE"/>
    <property type="match status" value="1"/>
</dbReference>
<comment type="cofactor">
    <cofactor evidence="1 7">
        <name>pyridoxal 5'-phosphate</name>
        <dbReference type="ChEBI" id="CHEBI:597326"/>
    </cofactor>
</comment>
<dbReference type="EMBL" id="CP154878">
    <property type="protein sequence ID" value="XBG96169.1"/>
    <property type="molecule type" value="Genomic_DNA"/>
</dbReference>
<evidence type="ECO:0000256" key="7">
    <source>
        <dbReference type="HAMAP-Rule" id="MF_01023"/>
    </source>
</evidence>
<organism evidence="9">
    <name type="scientific">Limosilactobacillus allomucosae</name>
    <dbReference type="NCBI Taxonomy" id="3142938"/>
    <lineage>
        <taxon>Bacteria</taxon>
        <taxon>Bacillati</taxon>
        <taxon>Bacillota</taxon>
        <taxon>Bacilli</taxon>
        <taxon>Lactobacillales</taxon>
        <taxon>Lactobacillaceae</taxon>
        <taxon>Limosilactobacillus</taxon>
    </lineage>
</organism>
<evidence type="ECO:0000256" key="4">
    <source>
        <dbReference type="ARBA" id="ARBA00022679"/>
    </source>
</evidence>
<evidence type="ECO:0000259" key="8">
    <source>
        <dbReference type="Pfam" id="PF00155"/>
    </source>
</evidence>
<dbReference type="Pfam" id="PF00155">
    <property type="entry name" value="Aminotran_1_2"/>
    <property type="match status" value="1"/>
</dbReference>
<evidence type="ECO:0000256" key="6">
    <source>
        <dbReference type="ARBA" id="ARBA00023102"/>
    </source>
</evidence>
<keyword evidence="5 7" id="KW-0663">Pyridoxal phosphate</keyword>
<evidence type="ECO:0000256" key="2">
    <source>
        <dbReference type="ARBA" id="ARBA00011738"/>
    </source>
</evidence>
<name>A0AAU7C4W5_9LACO</name>
<dbReference type="GO" id="GO:0004400">
    <property type="term" value="F:histidinol-phosphate transaminase activity"/>
    <property type="evidence" value="ECO:0007669"/>
    <property type="project" value="UniProtKB-UniRule"/>
</dbReference>
<dbReference type="InterPro" id="IPR015422">
    <property type="entry name" value="PyrdxlP-dep_Trfase_small"/>
</dbReference>
<keyword evidence="6 7" id="KW-0368">Histidine biosynthesis</keyword>
<dbReference type="NCBIfam" id="TIGR01141">
    <property type="entry name" value="hisC"/>
    <property type="match status" value="1"/>
</dbReference>
<dbReference type="InterPro" id="IPR050106">
    <property type="entry name" value="HistidinolP_aminotransfase"/>
</dbReference>
<dbReference type="GO" id="GO:0030170">
    <property type="term" value="F:pyridoxal phosphate binding"/>
    <property type="evidence" value="ECO:0007669"/>
    <property type="project" value="InterPro"/>
</dbReference>
<sequence length="380" mass="42332">MKETIKQLASYVPPTPTETIAKQYGLSRVAKLSANENPYGTSPKVAAAVVDAVEQGSGNWYPDGNATELREMIAQKLAVKAENIVFGCGLDEIITLVSRVFLESGDEVLVADPTFSEYGLNAQIEGATVKSVPVDLQSGANDLNAFLNSITPNTKMIWLCNPNNPTGGYNETAALRDFMTQVPKDVLVLIDEAYIDFVRSAQPASALPLLEEFDNVAVLRTFSKIYGLAGYRVGYIIVDDQRARYLQTVRLPYNLNTLSQVAAQAAFADQEFVEQVAVKNAQERDKWETFLKQHQVFYYPSQANFIYFKLPGADQLAKRFLENGYQIRTGFADGWLRVTIGLPNDNLAMQQIMADFLIMTSRKSRDFSHGMDRPTMIEYL</sequence>
<keyword evidence="7" id="KW-0028">Amino-acid biosynthesis</keyword>
<dbReference type="Gene3D" id="3.90.1150.10">
    <property type="entry name" value="Aspartate Aminotransferase, domain 1"/>
    <property type="match status" value="1"/>
</dbReference>
<dbReference type="RefSeq" id="WP_347980716.1">
    <property type="nucleotide sequence ID" value="NZ_CP154878.1"/>
</dbReference>
<dbReference type="HAMAP" id="MF_01023">
    <property type="entry name" value="HisC_aminotrans_2"/>
    <property type="match status" value="1"/>
</dbReference>